<dbReference type="EMBL" id="CM035421">
    <property type="protein sequence ID" value="KAH7387754.1"/>
    <property type="molecule type" value="Genomic_DNA"/>
</dbReference>
<dbReference type="OrthoDB" id="348976at2759"/>
<keyword evidence="1" id="KW-0378">Hydrolase</keyword>
<comment type="subcellular location">
    <subcellularLocation>
        <location evidence="1">Endoplasmic reticulum membrane</location>
    </subcellularLocation>
</comment>
<gene>
    <name evidence="3" type="ORF">KP509_16G039500</name>
</gene>
<dbReference type="GO" id="GO:0016788">
    <property type="term" value="F:hydrolase activity, acting on ester bonds"/>
    <property type="evidence" value="ECO:0007669"/>
    <property type="project" value="InterPro"/>
</dbReference>
<evidence type="ECO:0000256" key="1">
    <source>
        <dbReference type="RuleBase" id="RU365011"/>
    </source>
</evidence>
<dbReference type="Proteomes" id="UP000825935">
    <property type="component" value="Chromosome 16"/>
</dbReference>
<evidence type="ECO:0000259" key="2">
    <source>
        <dbReference type="Pfam" id="PF07819"/>
    </source>
</evidence>
<proteinExistence type="inferred from homology"/>
<accession>A0A8T2T2L2</accession>
<keyword evidence="1" id="KW-0653">Protein transport</keyword>
<dbReference type="OMA" id="GWISRIY"/>
<dbReference type="SUPFAM" id="SSF53474">
    <property type="entry name" value="alpha/beta-Hydrolases"/>
    <property type="match status" value="1"/>
</dbReference>
<keyword evidence="1" id="KW-0472">Membrane</keyword>
<dbReference type="Gene3D" id="3.40.50.1820">
    <property type="entry name" value="alpha/beta hydrolase"/>
    <property type="match status" value="1"/>
</dbReference>
<evidence type="ECO:0000313" key="4">
    <source>
        <dbReference type="Proteomes" id="UP000825935"/>
    </source>
</evidence>
<comment type="caution">
    <text evidence="3">The sequence shown here is derived from an EMBL/GenBank/DDBJ whole genome shotgun (WGS) entry which is preliminary data.</text>
</comment>
<name>A0A8T2T2L2_CERRI</name>
<keyword evidence="1" id="KW-0256">Endoplasmic reticulum</keyword>
<dbReference type="AlphaFoldDB" id="A0A8T2T2L2"/>
<dbReference type="Pfam" id="PF07819">
    <property type="entry name" value="PGAP1"/>
    <property type="match status" value="1"/>
</dbReference>
<comment type="similarity">
    <text evidence="1">Belongs to the GPI inositol-deacylase family.</text>
</comment>
<sequence length="348" mass="38012">MNSIDLPPYSCSSSFHPRNAVVLQAKYTTNTLHCRRSPAWSSRRISCSSDGESRVISSKNRPVVILPGLGNNTADYNELKASLMERGLSVTVAQVSRPDWLRNALGLLDRNYWSGTLSPRPVLDWYFERIKVAISTAKQQVEGDMKVSLVGHSAGGWLARVYMAEFGIDDIAVLVSLGTPHLPPPKGIPGVIDQTRGLLDYVNEVCPGSCFAPDVDYICVAGRFVKGERFFSEKRPAVAATGLGALVATNEGEIRSVSELSNSKNDNEKEKQNAISFQSRIVGQGYKQVCGQADVWGDGVVPQVSAHLDGAKNITLDGVYHSPVGARHPDRPWYGSEGILEHWIPHLL</sequence>
<dbReference type="GO" id="GO:0005789">
    <property type="term" value="C:endoplasmic reticulum membrane"/>
    <property type="evidence" value="ECO:0007669"/>
    <property type="project" value="UniProtKB-SubCell"/>
</dbReference>
<dbReference type="PANTHER" id="PTHR47909">
    <property type="entry name" value="ALPHA/BETA-HYDROLASES SUPERFAMILY PROTEIN"/>
    <property type="match status" value="1"/>
</dbReference>
<dbReference type="GO" id="GO:0015031">
    <property type="term" value="P:protein transport"/>
    <property type="evidence" value="ECO:0007669"/>
    <property type="project" value="UniProtKB-KW"/>
</dbReference>
<organism evidence="3 4">
    <name type="scientific">Ceratopteris richardii</name>
    <name type="common">Triangle waterfern</name>
    <dbReference type="NCBI Taxonomy" id="49495"/>
    <lineage>
        <taxon>Eukaryota</taxon>
        <taxon>Viridiplantae</taxon>
        <taxon>Streptophyta</taxon>
        <taxon>Embryophyta</taxon>
        <taxon>Tracheophyta</taxon>
        <taxon>Polypodiopsida</taxon>
        <taxon>Polypodiidae</taxon>
        <taxon>Polypodiales</taxon>
        <taxon>Pteridineae</taxon>
        <taxon>Pteridaceae</taxon>
        <taxon>Parkerioideae</taxon>
        <taxon>Ceratopteris</taxon>
    </lineage>
</organism>
<feature type="domain" description="GPI inositol-deacylase PGAP1-like alpha/beta" evidence="2">
    <location>
        <begin position="134"/>
        <end position="185"/>
    </location>
</feature>
<protein>
    <recommendedName>
        <fullName evidence="1">GPI inositol-deacylase</fullName>
        <ecNumber evidence="1">3.1.-.-</ecNumber>
    </recommendedName>
</protein>
<keyword evidence="4" id="KW-1185">Reference proteome</keyword>
<dbReference type="InterPro" id="IPR012908">
    <property type="entry name" value="PGAP1-ab_dom-like"/>
</dbReference>
<dbReference type="EC" id="3.1.-.-" evidence="1"/>
<dbReference type="InterPro" id="IPR029058">
    <property type="entry name" value="AB_hydrolase_fold"/>
</dbReference>
<comment type="function">
    <text evidence="1">Involved in inositol deacylation of GPI-anchored proteins which plays important roles in the quality control and ER-associated degradation of GPI-anchored proteins.</text>
</comment>
<reference evidence="3" key="1">
    <citation type="submission" date="2021-08" db="EMBL/GenBank/DDBJ databases">
        <title>WGS assembly of Ceratopteris richardii.</title>
        <authorList>
            <person name="Marchant D.B."/>
            <person name="Chen G."/>
            <person name="Jenkins J."/>
            <person name="Shu S."/>
            <person name="Leebens-Mack J."/>
            <person name="Grimwood J."/>
            <person name="Schmutz J."/>
            <person name="Soltis P."/>
            <person name="Soltis D."/>
            <person name="Chen Z.-H."/>
        </authorList>
    </citation>
    <scope>NUCLEOTIDE SEQUENCE</scope>
    <source>
        <strain evidence="3">Whitten #5841</strain>
        <tissue evidence="3">Leaf</tissue>
    </source>
</reference>
<evidence type="ECO:0000313" key="3">
    <source>
        <dbReference type="EMBL" id="KAH7387754.1"/>
    </source>
</evidence>
<dbReference type="PANTHER" id="PTHR47909:SF2">
    <property type="entry name" value="GPI INOSITOL-DEACYLASE"/>
    <property type="match status" value="1"/>
</dbReference>
<keyword evidence="1" id="KW-0813">Transport</keyword>